<dbReference type="AlphaFoldDB" id="A0A1L2JK19"/>
<dbReference type="HAMAP" id="MF_00216">
    <property type="entry name" value="aIF_1A"/>
    <property type="match status" value="1"/>
</dbReference>
<keyword evidence="2 3" id="KW-0396">Initiation factor</keyword>
<dbReference type="CDD" id="cd05793">
    <property type="entry name" value="S1_IF1A"/>
    <property type="match status" value="1"/>
</dbReference>
<dbReference type="Pfam" id="PF01176">
    <property type="entry name" value="eIF-1a"/>
    <property type="match status" value="1"/>
</dbReference>
<dbReference type="InterPro" id="IPR001253">
    <property type="entry name" value="TIF_eIF-1A"/>
</dbReference>
<evidence type="ECO:0000256" key="3">
    <source>
        <dbReference type="PROSITE-ProRule" id="PRU00181"/>
    </source>
</evidence>
<dbReference type="InterPro" id="IPR012340">
    <property type="entry name" value="NA-bd_OB-fold"/>
</dbReference>
<dbReference type="EMBL" id="KX764971">
    <property type="protein sequence ID" value="AOZ56058.1"/>
    <property type="molecule type" value="Genomic_DNA"/>
</dbReference>
<evidence type="ECO:0000313" key="5">
    <source>
        <dbReference type="EMBL" id="AOZ56058.1"/>
    </source>
</evidence>
<dbReference type="PANTHER" id="PTHR21668">
    <property type="entry name" value="EIF-1A"/>
    <property type="match status" value="1"/>
</dbReference>
<dbReference type="PROSITE" id="PS50832">
    <property type="entry name" value="S1_IF1_TYPE"/>
    <property type="match status" value="1"/>
</dbReference>
<feature type="domain" description="S1-like" evidence="4">
    <location>
        <begin position="16"/>
        <end position="91"/>
    </location>
</feature>
<dbReference type="NCBIfam" id="NF003084">
    <property type="entry name" value="PRK04012.1-3"/>
    <property type="match status" value="1"/>
</dbReference>
<name>A0A1L2JK19_9CREN</name>
<comment type="similarity">
    <text evidence="2">Belongs to the eIF-1A family.</text>
</comment>
<dbReference type="SMART" id="SM00652">
    <property type="entry name" value="eIF1a"/>
    <property type="match status" value="1"/>
</dbReference>
<comment type="function">
    <text evidence="1 2">Seems to be required for maximal rate of protein biosynthesis. Enhances ribosome dissociation into subunits and stabilizes the binding of the initiator Met-tRNA(I) to 40 S ribosomal subunits.</text>
</comment>
<evidence type="ECO:0000259" key="4">
    <source>
        <dbReference type="PROSITE" id="PS50832"/>
    </source>
</evidence>
<dbReference type="InterPro" id="IPR006196">
    <property type="entry name" value="RNA-binding_domain_S1_IF1"/>
</dbReference>
<accession>A0A1L2JK19</accession>
<keyword evidence="2 3" id="KW-0648">Protein biosynthesis</keyword>
<reference evidence="5" key="1">
    <citation type="journal article" date="2017" name="Nature">
        <title>Metagenomic exploration of ASGARD archaea illuminates the origin of cellular complexity in eukaryotes.</title>
        <authorList>
            <person name="Zaremba-Niedzwiedzka K."/>
            <person name="Caceres E.F."/>
            <person name="Saw J.H.W."/>
            <person name="Backstrom D."/>
            <person name="Juzokaite L."/>
            <person name="Vancaester E."/>
            <person name="Seitz K.W."/>
            <person name="Anantharaman K."/>
            <person name="Starnawski P."/>
            <person name="Kjeldsen K.U."/>
            <person name="Stott M.B."/>
            <person name="Nunoura T."/>
            <person name="Banfield J.F."/>
            <person name="Schramm A."/>
            <person name="Baker B.J."/>
            <person name="Spang A."/>
            <person name="Ettema T.J.G."/>
        </authorList>
    </citation>
    <scope>NUCLEOTIDE SEQUENCE</scope>
    <source>
        <strain evidence="5">TIV_2</strain>
    </source>
</reference>
<dbReference type="SUPFAM" id="SSF50249">
    <property type="entry name" value="Nucleic acid-binding proteins"/>
    <property type="match status" value="1"/>
</dbReference>
<organism evidence="5">
    <name type="scientific">uncultured korarchaeote</name>
    <dbReference type="NCBI Taxonomy" id="161241"/>
    <lineage>
        <taxon>Archaea</taxon>
        <taxon>Thermoproteota</taxon>
        <taxon>environmental samples</taxon>
    </lineage>
</organism>
<dbReference type="Gene3D" id="2.40.50.140">
    <property type="entry name" value="Nucleic acid-binding proteins"/>
    <property type="match status" value="1"/>
</dbReference>
<protein>
    <recommendedName>
        <fullName evidence="2">Translation initiation factor 1A</fullName>
        <shortName evidence="2">aIF-1A</shortName>
    </recommendedName>
</protein>
<dbReference type="GO" id="GO:0003743">
    <property type="term" value="F:translation initiation factor activity"/>
    <property type="evidence" value="ECO:0007669"/>
    <property type="project" value="UniProtKB-UniRule"/>
</dbReference>
<proteinExistence type="inferred from homology"/>
<sequence length="115" mass="13396">MSKRASKPESSLDAEMEELLPADEDLEVFGRVLEPVGKGHFRVECSDGIVRIARVRGKIRGKRHWIKRGDIVLVSIWPFKRDRGDIVVRYDRAQVEWLIEKGYIDRSWAMMEDVL</sequence>
<gene>
    <name evidence="2" type="primary">eif1a</name>
</gene>
<evidence type="ECO:0000256" key="1">
    <source>
        <dbReference type="ARBA" id="ARBA00025502"/>
    </source>
</evidence>
<evidence type="ECO:0000256" key="2">
    <source>
        <dbReference type="HAMAP-Rule" id="MF_00216"/>
    </source>
</evidence>
<dbReference type="GO" id="GO:0003723">
    <property type="term" value="F:RNA binding"/>
    <property type="evidence" value="ECO:0007669"/>
    <property type="project" value="InterPro"/>
</dbReference>